<feature type="non-terminal residue" evidence="1">
    <location>
        <position position="1"/>
    </location>
</feature>
<gene>
    <name evidence="1" type="primary">ORF45454</name>
</gene>
<protein>
    <submittedName>
        <fullName evidence="1">Uncharacterized protein</fullName>
    </submittedName>
</protein>
<accession>A0A0B6Z1T4</accession>
<reference evidence="1" key="1">
    <citation type="submission" date="2014-12" db="EMBL/GenBank/DDBJ databases">
        <title>Insight into the proteome of Arion vulgaris.</title>
        <authorList>
            <person name="Aradska J."/>
            <person name="Bulat T."/>
            <person name="Smidak R."/>
            <person name="Sarate P."/>
            <person name="Gangsoo J."/>
            <person name="Sialana F."/>
            <person name="Bilban M."/>
            <person name="Lubec G."/>
        </authorList>
    </citation>
    <scope>NUCLEOTIDE SEQUENCE</scope>
    <source>
        <tissue evidence="1">Skin</tissue>
    </source>
</reference>
<name>A0A0B6Z1T4_9EUPU</name>
<proteinExistence type="predicted"/>
<dbReference type="AlphaFoldDB" id="A0A0B6Z1T4"/>
<organism evidence="1">
    <name type="scientific">Arion vulgaris</name>
    <dbReference type="NCBI Taxonomy" id="1028688"/>
    <lineage>
        <taxon>Eukaryota</taxon>
        <taxon>Metazoa</taxon>
        <taxon>Spiralia</taxon>
        <taxon>Lophotrochozoa</taxon>
        <taxon>Mollusca</taxon>
        <taxon>Gastropoda</taxon>
        <taxon>Heterobranchia</taxon>
        <taxon>Euthyneura</taxon>
        <taxon>Panpulmonata</taxon>
        <taxon>Eupulmonata</taxon>
        <taxon>Stylommatophora</taxon>
        <taxon>Helicina</taxon>
        <taxon>Arionoidea</taxon>
        <taxon>Arionidae</taxon>
        <taxon>Arion</taxon>
    </lineage>
</organism>
<sequence length="59" mass="6695">SRQMPERKKDIFKVHKDSGGCSVYQSVSPHLNQTRCEGPLDIHRDTLCPAHLISVSMIF</sequence>
<dbReference type="EMBL" id="HACG01015674">
    <property type="protein sequence ID" value="CEK62539.1"/>
    <property type="molecule type" value="Transcribed_RNA"/>
</dbReference>
<evidence type="ECO:0000313" key="1">
    <source>
        <dbReference type="EMBL" id="CEK62539.1"/>
    </source>
</evidence>